<dbReference type="RefSeq" id="WP_106316180.1">
    <property type="nucleotide sequence ID" value="NZ_BOMO01000011.1"/>
</dbReference>
<dbReference type="InterPro" id="IPR014746">
    <property type="entry name" value="Gln_synth/guanido_kin_cat_dom"/>
</dbReference>
<dbReference type="InterPro" id="IPR011793">
    <property type="entry name" value="YbdK"/>
</dbReference>
<comment type="function">
    <text evidence="5">ATP-dependent carboxylate-amine ligase which exhibits weak glutamate--cysteine ligase activity.</text>
</comment>
<dbReference type="EC" id="6.3.2.2" evidence="5"/>
<dbReference type="InterPro" id="IPR050141">
    <property type="entry name" value="GCL_type2/YbdK_subfam"/>
</dbReference>
<dbReference type="NCBIfam" id="TIGR02050">
    <property type="entry name" value="gshA_cyan_rel"/>
    <property type="match status" value="1"/>
</dbReference>
<evidence type="ECO:0000313" key="7">
    <source>
        <dbReference type="Proteomes" id="UP000239415"/>
    </source>
</evidence>
<evidence type="ECO:0000256" key="2">
    <source>
        <dbReference type="ARBA" id="ARBA00022741"/>
    </source>
</evidence>
<dbReference type="Gene3D" id="3.30.590.20">
    <property type="match status" value="1"/>
</dbReference>
<evidence type="ECO:0000256" key="1">
    <source>
        <dbReference type="ARBA" id="ARBA00022598"/>
    </source>
</evidence>
<comment type="catalytic activity">
    <reaction evidence="4 5">
        <text>L-cysteine + L-glutamate + ATP = gamma-L-glutamyl-L-cysteine + ADP + phosphate + H(+)</text>
        <dbReference type="Rhea" id="RHEA:13285"/>
        <dbReference type="ChEBI" id="CHEBI:15378"/>
        <dbReference type="ChEBI" id="CHEBI:29985"/>
        <dbReference type="ChEBI" id="CHEBI:30616"/>
        <dbReference type="ChEBI" id="CHEBI:35235"/>
        <dbReference type="ChEBI" id="CHEBI:43474"/>
        <dbReference type="ChEBI" id="CHEBI:58173"/>
        <dbReference type="ChEBI" id="CHEBI:456216"/>
        <dbReference type="EC" id="6.3.2.2"/>
    </reaction>
</comment>
<accession>A0A2T0KM77</accession>
<evidence type="ECO:0000256" key="4">
    <source>
        <dbReference type="ARBA" id="ARBA00048819"/>
    </source>
</evidence>
<dbReference type="NCBIfam" id="NF010041">
    <property type="entry name" value="PRK13517.1-1"/>
    <property type="match status" value="1"/>
</dbReference>
<dbReference type="Proteomes" id="UP000239415">
    <property type="component" value="Unassembled WGS sequence"/>
</dbReference>
<protein>
    <recommendedName>
        <fullName evidence="5">Putative glutamate--cysteine ligase 2</fullName>
        <ecNumber evidence="5">6.3.2.2</ecNumber>
    </recommendedName>
    <alternativeName>
        <fullName evidence="5">Gamma-glutamylcysteine synthetase 2</fullName>
        <shortName evidence="5">GCS 2</shortName>
        <shortName evidence="5">Gamma-GCS 2</shortName>
    </alternativeName>
</protein>
<gene>
    <name evidence="6" type="ORF">CLV67_102501</name>
</gene>
<dbReference type="SUPFAM" id="SSF55931">
    <property type="entry name" value="Glutamine synthetase/guanido kinase"/>
    <property type="match status" value="1"/>
</dbReference>
<comment type="caution">
    <text evidence="6">The sequence shown here is derived from an EMBL/GenBank/DDBJ whole genome shotgun (WGS) entry which is preliminary data.</text>
</comment>
<dbReference type="PANTHER" id="PTHR36510">
    <property type="entry name" value="GLUTAMATE--CYSTEINE LIGASE 2-RELATED"/>
    <property type="match status" value="1"/>
</dbReference>
<comment type="similarity">
    <text evidence="5">Belongs to the glutamate--cysteine ligase type 2 family. YbdK subfamily.</text>
</comment>
<keyword evidence="3 5" id="KW-0067">ATP-binding</keyword>
<dbReference type="AlphaFoldDB" id="A0A2T0KM77"/>
<evidence type="ECO:0000313" key="6">
    <source>
        <dbReference type="EMBL" id="PRX24722.1"/>
    </source>
</evidence>
<reference evidence="6 7" key="1">
    <citation type="submission" date="2018-03" db="EMBL/GenBank/DDBJ databases">
        <title>Genomic Encyclopedia of Archaeal and Bacterial Type Strains, Phase II (KMG-II): from individual species to whole genera.</title>
        <authorList>
            <person name="Goeker M."/>
        </authorList>
    </citation>
    <scope>NUCLEOTIDE SEQUENCE [LARGE SCALE GENOMIC DNA]</scope>
    <source>
        <strain evidence="6 7">DSM 43146</strain>
    </source>
</reference>
<dbReference type="InterPro" id="IPR006336">
    <property type="entry name" value="GCS2"/>
</dbReference>
<dbReference type="GO" id="GO:0042398">
    <property type="term" value="P:modified amino acid biosynthetic process"/>
    <property type="evidence" value="ECO:0007669"/>
    <property type="project" value="InterPro"/>
</dbReference>
<proteinExistence type="inferred from homology"/>
<dbReference type="OrthoDB" id="9803842at2"/>
<keyword evidence="1 5" id="KW-0436">Ligase</keyword>
<evidence type="ECO:0000256" key="5">
    <source>
        <dbReference type="HAMAP-Rule" id="MF_01609"/>
    </source>
</evidence>
<dbReference type="Pfam" id="PF04107">
    <property type="entry name" value="GCS2"/>
    <property type="match status" value="1"/>
</dbReference>
<dbReference type="PANTHER" id="PTHR36510:SF1">
    <property type="entry name" value="GLUTAMATE--CYSTEINE LIGASE 2-RELATED"/>
    <property type="match status" value="1"/>
</dbReference>
<sequence>MDTAISPALAARAERDDLLTLGVEEEYLLVDADEPRAVEAVEEVFAELPDALRDGVQHEYYRTQIEVASPPQLELGKLAEALSGLRSEVAAAAERAGARLVAVGTGPAAGHNARIVENERYYRMRERFGDLSPGQGMCGTHVHVSIPDPETGVLVLNHLRPWLPVLQAATANSPLFAGRDTGYASWRSMMWERWPTVGPTPYLRSHEHYLTLMADLEASGAMLDSGMLYWYARLSANYPTVEIRMGDVMPSADDAVLLAALTRALVASLLREAQAGIEAPDVEHPLLMAAHWRAAHDGLEGLNIDMATRETRPAWRLLRQLFDYVRPELERHGDLATATLLMGRLREHGTGAARQRALLAQGGSVEDVVDWLARTTRGA</sequence>
<dbReference type="HAMAP" id="MF_01609">
    <property type="entry name" value="Glu_cys_ligase_2"/>
    <property type="match status" value="1"/>
</dbReference>
<dbReference type="GO" id="GO:0005524">
    <property type="term" value="F:ATP binding"/>
    <property type="evidence" value="ECO:0007669"/>
    <property type="project" value="UniProtKB-KW"/>
</dbReference>
<dbReference type="GO" id="GO:0004357">
    <property type="term" value="F:glutamate-cysteine ligase activity"/>
    <property type="evidence" value="ECO:0007669"/>
    <property type="project" value="UniProtKB-EC"/>
</dbReference>
<organism evidence="6 7">
    <name type="scientific">Actinoplanes italicus</name>
    <dbReference type="NCBI Taxonomy" id="113567"/>
    <lineage>
        <taxon>Bacteria</taxon>
        <taxon>Bacillati</taxon>
        <taxon>Actinomycetota</taxon>
        <taxon>Actinomycetes</taxon>
        <taxon>Micromonosporales</taxon>
        <taxon>Micromonosporaceae</taxon>
        <taxon>Actinoplanes</taxon>
    </lineage>
</organism>
<dbReference type="EMBL" id="PVMZ01000002">
    <property type="protein sequence ID" value="PRX24722.1"/>
    <property type="molecule type" value="Genomic_DNA"/>
</dbReference>
<name>A0A2T0KM77_9ACTN</name>
<evidence type="ECO:0000256" key="3">
    <source>
        <dbReference type="ARBA" id="ARBA00022840"/>
    </source>
</evidence>
<keyword evidence="7" id="KW-1185">Reference proteome</keyword>
<keyword evidence="2 5" id="KW-0547">Nucleotide-binding</keyword>